<accession>A0A1I8AGE0</accession>
<dbReference type="AlphaFoldDB" id="A0A1I8AGE0"/>
<reference evidence="2" key="1">
    <citation type="submission" date="2016-11" db="UniProtKB">
        <authorList>
            <consortium name="WormBaseParasite"/>
        </authorList>
    </citation>
    <scope>IDENTIFICATION</scope>
</reference>
<sequence length="237" mass="27094">MEFVPRTFIESVLCISKLSRLPLFQQLRSVQWSRSATVQLSRRQNWNLGVFLAEDGGLSVILDDSSDDDPRWDPTVASLEEFVRKDPRFHQITSIWFDHECDDVVLLEASDPSQWTHITSAMDVKKCFRRILGRINFGALDCLCLRIIDSVGLHSTILEHLLDNDAKTRELLLAYQGPASTEFLRRHVHKNELTKLHLCEGWPLEGMVPLVEALVQQKQLQNFSTDTRMNPGAGLEP</sequence>
<name>A0A1I8AGE0_9BILA</name>
<evidence type="ECO:0000313" key="2">
    <source>
        <dbReference type="WBParaSite" id="L893_g5467.t1"/>
    </source>
</evidence>
<keyword evidence="1" id="KW-1185">Reference proteome</keyword>
<evidence type="ECO:0000313" key="1">
    <source>
        <dbReference type="Proteomes" id="UP000095287"/>
    </source>
</evidence>
<organism evidence="1 2">
    <name type="scientific">Steinernema glaseri</name>
    <dbReference type="NCBI Taxonomy" id="37863"/>
    <lineage>
        <taxon>Eukaryota</taxon>
        <taxon>Metazoa</taxon>
        <taxon>Ecdysozoa</taxon>
        <taxon>Nematoda</taxon>
        <taxon>Chromadorea</taxon>
        <taxon>Rhabditida</taxon>
        <taxon>Tylenchina</taxon>
        <taxon>Panagrolaimomorpha</taxon>
        <taxon>Strongyloidoidea</taxon>
        <taxon>Steinernematidae</taxon>
        <taxon>Steinernema</taxon>
    </lineage>
</organism>
<proteinExistence type="predicted"/>
<dbReference type="Proteomes" id="UP000095287">
    <property type="component" value="Unplaced"/>
</dbReference>
<dbReference type="WBParaSite" id="L893_g5467.t1">
    <property type="protein sequence ID" value="L893_g5467.t1"/>
    <property type="gene ID" value="L893_g5467"/>
</dbReference>
<protein>
    <submittedName>
        <fullName evidence="2">F-box domain-containing protein</fullName>
    </submittedName>
</protein>